<dbReference type="AlphaFoldDB" id="D3RXY9"/>
<name>D3RXY9_FERPA</name>
<dbReference type="EMBL" id="CP001899">
    <property type="protein sequence ID" value="ADC65352.1"/>
    <property type="molecule type" value="Genomic_DNA"/>
</dbReference>
<reference evidence="2" key="1">
    <citation type="submission" date="2010-02" db="EMBL/GenBank/DDBJ databases">
        <title>Complete sequence of Ferroglobus placidus DSM 10642.</title>
        <authorList>
            <consortium name="US DOE Joint Genome Institute"/>
            <person name="Lucas S."/>
            <person name="Copeland A."/>
            <person name="Lapidus A."/>
            <person name="Cheng J.-F."/>
            <person name="Bruce D."/>
            <person name="Goodwin L."/>
            <person name="Pitluck S."/>
            <person name="Saunders E."/>
            <person name="Brettin T."/>
            <person name="Detter J.C."/>
            <person name="Han C."/>
            <person name="Tapia R."/>
            <person name="Larimer F."/>
            <person name="Land M."/>
            <person name="Hauser L."/>
            <person name="Kyrpides N."/>
            <person name="Ivanova N."/>
            <person name="Holmes D."/>
            <person name="Lovley D."/>
            <person name="Kyrpides N."/>
            <person name="Anderson I.J."/>
            <person name="Woyke T."/>
        </authorList>
    </citation>
    <scope>NUCLEOTIDE SEQUENCE [LARGE SCALE GENOMIC DNA]</scope>
    <source>
        <strain evidence="2">DSM 10642 / AEDII12DO</strain>
    </source>
</reference>
<dbReference type="STRING" id="589924.Ferp_1194"/>
<evidence type="ECO:0000313" key="2">
    <source>
        <dbReference type="Proteomes" id="UP000002613"/>
    </source>
</evidence>
<reference evidence="1 2" key="2">
    <citation type="journal article" date="2011" name="Stand. Genomic Sci.">
        <title>Complete genome sequence of Ferroglobus placidus AEDII12DO.</title>
        <authorList>
            <person name="Anderson I."/>
            <person name="Risso C."/>
            <person name="Holmes D."/>
            <person name="Lucas S."/>
            <person name="Copeland A."/>
            <person name="Lapidus A."/>
            <person name="Cheng J.F."/>
            <person name="Bruce D."/>
            <person name="Goodwin L."/>
            <person name="Pitluck S."/>
            <person name="Saunders E."/>
            <person name="Brettin T."/>
            <person name="Detter J.C."/>
            <person name="Han C."/>
            <person name="Tapia R."/>
            <person name="Larimer F."/>
            <person name="Land M."/>
            <person name="Hauser L."/>
            <person name="Woyke T."/>
            <person name="Lovley D."/>
            <person name="Kyrpides N."/>
            <person name="Ivanova N."/>
        </authorList>
    </citation>
    <scope>NUCLEOTIDE SEQUENCE [LARGE SCALE GENOMIC DNA]</scope>
    <source>
        <strain evidence="2">DSM 10642 / AEDII12DO</strain>
    </source>
</reference>
<gene>
    <name evidence="1" type="ordered locus">Ferp_1194</name>
</gene>
<keyword evidence="2" id="KW-1185">Reference proteome</keyword>
<proteinExistence type="predicted"/>
<evidence type="ECO:0000313" key="1">
    <source>
        <dbReference type="EMBL" id="ADC65352.1"/>
    </source>
</evidence>
<sequence>MPGTFWDVITKGLGIKKYPALIVSSSSLNIEDMKISDIEYVPPPISFAKWERGMIADVILEDRDELSTFLDELIDAAKEGINQMTLQKKVILKALEKVKKDIKDVLVVISRKGSS</sequence>
<dbReference type="HOGENOM" id="CLU_2103397_0_0_2"/>
<protein>
    <submittedName>
        <fullName evidence="1">Uncharacterized protein</fullName>
    </submittedName>
</protein>
<accession>D3RXY9</accession>
<organism evidence="1 2">
    <name type="scientific">Ferroglobus placidus (strain DSM 10642 / AEDII12DO)</name>
    <dbReference type="NCBI Taxonomy" id="589924"/>
    <lineage>
        <taxon>Archaea</taxon>
        <taxon>Methanobacteriati</taxon>
        <taxon>Methanobacteriota</taxon>
        <taxon>Archaeoglobi</taxon>
        <taxon>Archaeoglobales</taxon>
        <taxon>Archaeoglobaceae</taxon>
        <taxon>Ferroglobus</taxon>
    </lineage>
</organism>
<dbReference type="GeneID" id="8778706"/>
<dbReference type="RefSeq" id="WP_012965695.1">
    <property type="nucleotide sequence ID" value="NC_013849.1"/>
</dbReference>
<dbReference type="KEGG" id="fpl:Ferp_1194"/>
<dbReference type="PaxDb" id="589924-Ferp_1194"/>
<dbReference type="Proteomes" id="UP000002613">
    <property type="component" value="Chromosome"/>
</dbReference>